<dbReference type="PANTHER" id="PTHR43830">
    <property type="entry name" value="PROTEIN PSP1"/>
    <property type="match status" value="1"/>
</dbReference>
<dbReference type="GO" id="GO:0005737">
    <property type="term" value="C:cytoplasm"/>
    <property type="evidence" value="ECO:0007669"/>
    <property type="project" value="TreeGrafter"/>
</dbReference>
<dbReference type="PROSITE" id="PS51411">
    <property type="entry name" value="PSP1_C"/>
    <property type="match status" value="1"/>
</dbReference>
<dbReference type="InterPro" id="IPR007557">
    <property type="entry name" value="PSP1_C"/>
</dbReference>
<protein>
    <submittedName>
        <fullName evidence="2">Stage 0 sporulation protein</fullName>
    </submittedName>
</protein>
<dbReference type="Pfam" id="PF04468">
    <property type="entry name" value="PSP1"/>
    <property type="match status" value="1"/>
</dbReference>
<dbReference type="Proteomes" id="UP000234857">
    <property type="component" value="Unassembled WGS sequence"/>
</dbReference>
<name>A0A2N5ZBT0_MUIH1</name>
<comment type="caution">
    <text evidence="2">The sequence shown here is derived from an EMBL/GenBank/DDBJ whole genome shotgun (WGS) entry which is preliminary data.</text>
</comment>
<dbReference type="PANTHER" id="PTHR43830:SF3">
    <property type="entry name" value="PROTEIN PSP1"/>
    <property type="match status" value="1"/>
</dbReference>
<accession>A0A2N5ZBT0</accession>
<evidence type="ECO:0000313" key="2">
    <source>
        <dbReference type="EMBL" id="PLX16110.1"/>
    </source>
</evidence>
<dbReference type="InterPro" id="IPR047767">
    <property type="entry name" value="PSP1-like"/>
</dbReference>
<sequence length="293" mass="33973">MNEKCEHKCSGNNIGLKIRNAPEVYNLKNEWEFKPGDIISVKTERGVEAATVIPSCSVNYSEIGKQDSFLKKIKTRLSDEELEKFNKNLENEKIALETFREKVQKHELPMKVIEVYYMLDRSRIMFYYYAENKVDFRKLVRELAGIYRTRIEMRQVGIRDEAKIRGGLGPCGLITCCKRFLYDFSSISMKMAKDQEIMLNPSKISGICGRLMCCLKYEQKNYVDSKEGEPSLGMIVQVKDRTGKITTLNKNKKTVMVEFDDGDFKEFSIEFLEKNNCFIDVETEDDKKGEGKK</sequence>
<feature type="domain" description="PSP1 C-terminal" evidence="1">
    <location>
        <begin position="71"/>
        <end position="156"/>
    </location>
</feature>
<dbReference type="NCBIfam" id="NF041131">
    <property type="entry name" value="RicT_YaaT_fam"/>
    <property type="match status" value="1"/>
</dbReference>
<evidence type="ECO:0000313" key="3">
    <source>
        <dbReference type="Proteomes" id="UP000234857"/>
    </source>
</evidence>
<reference evidence="2 3" key="1">
    <citation type="submission" date="2017-11" db="EMBL/GenBank/DDBJ databases">
        <title>Genome-resolved metagenomics identifies genetic mobility, metabolic interactions, and unexpected diversity in perchlorate-reducing communities.</title>
        <authorList>
            <person name="Barnum T.P."/>
            <person name="Figueroa I.A."/>
            <person name="Carlstrom C.I."/>
            <person name="Lucas L.N."/>
            <person name="Engelbrektson A.L."/>
            <person name="Coates J.D."/>
        </authorList>
    </citation>
    <scope>NUCLEOTIDE SEQUENCE [LARGE SCALE GENOMIC DNA]</scope>
    <source>
        <strain evidence="2">BM706</strain>
    </source>
</reference>
<organism evidence="2 3">
    <name type="scientific">Muiribacterium halophilum</name>
    <dbReference type="NCBI Taxonomy" id="2053465"/>
    <lineage>
        <taxon>Bacteria</taxon>
        <taxon>Candidatus Muiribacteriota</taxon>
        <taxon>Candidatus Muiribacteriia</taxon>
        <taxon>Candidatus Muiribacteriales</taxon>
        <taxon>Candidatus Muiribacteriaceae</taxon>
        <taxon>Candidatus Muiribacterium</taxon>
    </lineage>
</organism>
<evidence type="ECO:0000259" key="1">
    <source>
        <dbReference type="PROSITE" id="PS51411"/>
    </source>
</evidence>
<proteinExistence type="predicted"/>
<dbReference type="AlphaFoldDB" id="A0A2N5ZBT0"/>
<dbReference type="EMBL" id="PKTG01000122">
    <property type="protein sequence ID" value="PLX16110.1"/>
    <property type="molecule type" value="Genomic_DNA"/>
</dbReference>
<gene>
    <name evidence="2" type="ORF">C0601_10830</name>
</gene>